<dbReference type="GO" id="GO:0033499">
    <property type="term" value="P:galactose catabolic process via UDP-galactose, Leloir pathway"/>
    <property type="evidence" value="ECO:0007669"/>
    <property type="project" value="TreeGrafter"/>
</dbReference>
<dbReference type="AlphaFoldDB" id="A0A060JLE9"/>
<dbReference type="GO" id="GO:0030246">
    <property type="term" value="F:carbohydrate binding"/>
    <property type="evidence" value="ECO:0007669"/>
    <property type="project" value="InterPro"/>
</dbReference>
<dbReference type="GO" id="GO:0004034">
    <property type="term" value="F:aldose 1-epimerase activity"/>
    <property type="evidence" value="ECO:0007669"/>
    <property type="project" value="UniProtKB-EC"/>
</dbReference>
<keyword evidence="1" id="KW-0413">Isomerase</keyword>
<dbReference type="STRING" id="529884.Rhola_00002560"/>
<dbReference type="KEGG" id="rla:Rhola_00002560"/>
<keyword evidence="2" id="KW-1185">Reference proteome</keyword>
<evidence type="ECO:0000313" key="1">
    <source>
        <dbReference type="EMBL" id="AIC47079.1"/>
    </source>
</evidence>
<evidence type="ECO:0000313" key="2">
    <source>
        <dbReference type="Proteomes" id="UP000067708"/>
    </source>
</evidence>
<accession>A0A060JLE9</accession>
<dbReference type="eggNOG" id="COG2017">
    <property type="taxonomic scope" value="Bacteria"/>
</dbReference>
<dbReference type="Proteomes" id="UP000067708">
    <property type="component" value="Chromosome"/>
</dbReference>
<dbReference type="PANTHER" id="PTHR10091">
    <property type="entry name" value="ALDOSE-1-EPIMERASE"/>
    <property type="match status" value="1"/>
</dbReference>
<dbReference type="Pfam" id="PF01263">
    <property type="entry name" value="Aldose_epim"/>
    <property type="match status" value="1"/>
</dbReference>
<dbReference type="OrthoDB" id="4739604at2"/>
<protein>
    <submittedName>
        <fullName evidence="1">Galactose mutarotase-like protein</fullName>
        <ecNumber evidence="1">5.1.3.3</ecNumber>
    </submittedName>
</protein>
<dbReference type="InterPro" id="IPR014718">
    <property type="entry name" value="GH-type_carb-bd"/>
</dbReference>
<gene>
    <name evidence="1" type="ORF">Rhola_00002560</name>
</gene>
<dbReference type="EC" id="5.1.3.3" evidence="1"/>
<dbReference type="Gene3D" id="2.70.98.10">
    <property type="match status" value="1"/>
</dbReference>
<organism evidence="1 2">
    <name type="scientific">Rhodoluna lacicola</name>
    <dbReference type="NCBI Taxonomy" id="529884"/>
    <lineage>
        <taxon>Bacteria</taxon>
        <taxon>Bacillati</taxon>
        <taxon>Actinomycetota</taxon>
        <taxon>Actinomycetes</taxon>
        <taxon>Micrococcales</taxon>
        <taxon>Microbacteriaceae</taxon>
        <taxon>Luna cluster</taxon>
        <taxon>Luna-1 subcluster</taxon>
        <taxon>Rhodoluna</taxon>
    </lineage>
</organism>
<reference evidence="1 2" key="1">
    <citation type="journal article" date="2014" name="Int. J. Syst. Evol. Microbiol.">
        <title>Rhodoluna lacicola gen. nov., sp. nov., a planktonic freshwater bacterium with stream-lined genome.</title>
        <authorList>
            <person name="Hahn M."/>
            <person name="Schmidt J."/>
            <person name="Taipale S.J."/>
            <person name="Doolittle W.F."/>
            <person name="Koll U."/>
        </authorList>
    </citation>
    <scope>NUCLEOTIDE SEQUENCE [LARGE SCALE GENOMIC DNA]</scope>
    <source>
        <strain evidence="1 2">MWH-Ta8</strain>
    </source>
</reference>
<dbReference type="InterPro" id="IPR008183">
    <property type="entry name" value="Aldose_1/G6P_1-epimerase"/>
</dbReference>
<dbReference type="InterPro" id="IPR011013">
    <property type="entry name" value="Gal_mutarotase_sf_dom"/>
</dbReference>
<dbReference type="EMBL" id="CP007490">
    <property type="protein sequence ID" value="AIC47079.1"/>
    <property type="molecule type" value="Genomic_DNA"/>
</dbReference>
<dbReference type="PANTHER" id="PTHR10091:SF0">
    <property type="entry name" value="GALACTOSE MUTAROTASE"/>
    <property type="match status" value="1"/>
</dbReference>
<dbReference type="RefSeq" id="WP_038501841.1">
    <property type="nucleotide sequence ID" value="NZ_CP007490.1"/>
</dbReference>
<name>A0A060JLE9_9MICO</name>
<dbReference type="SUPFAM" id="SSF74650">
    <property type="entry name" value="Galactose mutarotase-like"/>
    <property type="match status" value="1"/>
</dbReference>
<dbReference type="HOGENOM" id="CLU_052486_1_1_11"/>
<dbReference type="GO" id="GO:0006006">
    <property type="term" value="P:glucose metabolic process"/>
    <property type="evidence" value="ECO:0007669"/>
    <property type="project" value="TreeGrafter"/>
</dbReference>
<proteinExistence type="predicted"/>
<sequence>MSAPKFIELSLVTDKSKVTATVSNVGAALKNLSVSGTEIITPTTGHDLNPYADGIVMAPWANRIDRGKWNLDGIALQLEITDAELDNAIHGLVSQVIFEIDEQSESHLKLGYRLAASAGYPFELTISISYQLTETGITVTQSAVNQSAARAPFVIGAHPLFQISGTPTQELEIKSAARSVNLVNERKIPIKKIATAGTQYDISEWRKLSTCDFDHGFGDLVFDDSGLAHHFLRSPDGSMLDIWQSAEFKYSFIFTPDNFHNNADPTLRKAIAIEPQTGPANAFNTKEDLIWLEPGQVFKASWGVVFTSAK</sequence>